<dbReference type="EC" id="1.4.3.-" evidence="1"/>
<keyword evidence="3" id="KW-0732">Signal</keyword>
<evidence type="ECO:0000256" key="1">
    <source>
        <dbReference type="RuleBase" id="RU000672"/>
    </source>
</evidence>
<dbReference type="InterPro" id="IPR036460">
    <property type="entry name" value="Cu_amine_oxidase_C_sf"/>
</dbReference>
<keyword evidence="6" id="KW-1185">Reference proteome</keyword>
<reference evidence="6" key="1">
    <citation type="journal article" date="2019" name="Int. J. Syst. Evol. Microbiol.">
        <title>The Global Catalogue of Microorganisms (GCM) 10K type strain sequencing project: providing services to taxonomists for standard genome sequencing and annotation.</title>
        <authorList>
            <consortium name="The Broad Institute Genomics Platform"/>
            <consortium name="The Broad Institute Genome Sequencing Center for Infectious Disease"/>
            <person name="Wu L."/>
            <person name="Ma J."/>
        </authorList>
    </citation>
    <scope>NUCLEOTIDE SEQUENCE [LARGE SCALE GENOMIC DNA]</scope>
    <source>
        <strain evidence="6">JCM 16961</strain>
    </source>
</reference>
<keyword evidence="1" id="KW-0186">Copper</keyword>
<protein>
    <recommendedName>
        <fullName evidence="1">Amine oxidase</fullName>
        <ecNumber evidence="1">1.4.3.-</ecNumber>
    </recommendedName>
</protein>
<comment type="caution">
    <text evidence="5">The sequence shown here is derived from an EMBL/GenBank/DDBJ whole genome shotgun (WGS) entry which is preliminary data.</text>
</comment>
<evidence type="ECO:0000259" key="4">
    <source>
        <dbReference type="Pfam" id="PF01179"/>
    </source>
</evidence>
<keyword evidence="1" id="KW-0560">Oxidoreductase</keyword>
<name>A0ABP7DLH7_9MICC</name>
<dbReference type="RefSeq" id="WP_344884158.1">
    <property type="nucleotide sequence ID" value="NZ_BAABCJ010000005.1"/>
</dbReference>
<comment type="cofactor">
    <cofactor evidence="1">
        <name>Cu cation</name>
        <dbReference type="ChEBI" id="CHEBI:23378"/>
    </cofactor>
    <text evidence="1">Contains 1 topaquinone per subunit.</text>
</comment>
<dbReference type="InterPro" id="IPR000269">
    <property type="entry name" value="Cu_amine_oxidase"/>
</dbReference>
<evidence type="ECO:0000313" key="6">
    <source>
        <dbReference type="Proteomes" id="UP001501536"/>
    </source>
</evidence>
<dbReference type="EMBL" id="BAABCJ010000005">
    <property type="protein sequence ID" value="GAA3707341.1"/>
    <property type="molecule type" value="Genomic_DNA"/>
</dbReference>
<accession>A0ABP7DLH7</accession>
<organism evidence="5 6">
    <name type="scientific">Zhihengliuella alba</name>
    <dbReference type="NCBI Taxonomy" id="547018"/>
    <lineage>
        <taxon>Bacteria</taxon>
        <taxon>Bacillati</taxon>
        <taxon>Actinomycetota</taxon>
        <taxon>Actinomycetes</taxon>
        <taxon>Micrococcales</taxon>
        <taxon>Micrococcaceae</taxon>
        <taxon>Zhihengliuella</taxon>
    </lineage>
</organism>
<keyword evidence="1" id="KW-0801">TPQ</keyword>
<dbReference type="InterPro" id="IPR015798">
    <property type="entry name" value="Cu_amine_oxidase_C"/>
</dbReference>
<dbReference type="Gene3D" id="2.70.98.20">
    <property type="entry name" value="Copper amine oxidase, catalytic domain"/>
    <property type="match status" value="1"/>
</dbReference>
<feature type="domain" description="Copper amine oxidase catalytic" evidence="4">
    <location>
        <begin position="60"/>
        <end position="423"/>
    </location>
</feature>
<sequence length="457" mass="49611">MRAQQRILVGAASAALLSMVVGCGGNAPAETGTDQGEAAATAPECATGESLIHEFENGAAWTMCWSVGADRGLVLTDVVYSSPDQGEHRIIDSIALAQLEVPYDSGERLTSDITDAGFGGTRMKTLTEQECSGERHATEIPNIGEGEYGPSPEREVLCSTSVEARLGYRSFENGTLTTAQTSEWNVYAISKVGWYEYISQYTFTSSGAIRPQLGATGDLSPVDYADEEHGWPVGEGEADYAASHSHNAVWRVDWGLGDGAQAVEQYDAVDTGDEGDESRIVEGSLMPIEHPAVARKEDRRWWRVLSPETLNADGHPISYEIGLEKTDSFTALRDEHHHGADSGYDVAFTNAKDCELYATYNPADCGRGVLDFIANGKEEPLEDVVSWVAVGFHHVPRDEDQSPMEMHWQGFSLSPRDLFAQRPGVPDGREGLNGQPETWQGEDVDDLIERDAGQFGG</sequence>
<proteinExistence type="inferred from homology"/>
<gene>
    <name evidence="5" type="ORF">GCM10022377_21350</name>
</gene>
<dbReference type="SUPFAM" id="SSF49998">
    <property type="entry name" value="Amine oxidase catalytic domain"/>
    <property type="match status" value="1"/>
</dbReference>
<feature type="chain" id="PRO_5046694618" description="Amine oxidase" evidence="3">
    <location>
        <begin position="30"/>
        <end position="457"/>
    </location>
</feature>
<comment type="PTM">
    <text evidence="1">Topaquinone (TPQ) is generated by copper-dependent autoxidation of a specific tyrosyl residue.</text>
</comment>
<dbReference type="PANTHER" id="PTHR10638:SF20">
    <property type="entry name" value="AMINE OXIDASE"/>
    <property type="match status" value="1"/>
</dbReference>
<evidence type="ECO:0000256" key="3">
    <source>
        <dbReference type="SAM" id="SignalP"/>
    </source>
</evidence>
<dbReference type="PROSITE" id="PS51257">
    <property type="entry name" value="PROKAR_LIPOPROTEIN"/>
    <property type="match status" value="1"/>
</dbReference>
<evidence type="ECO:0000256" key="2">
    <source>
        <dbReference type="SAM" id="MobiDB-lite"/>
    </source>
</evidence>
<dbReference type="Proteomes" id="UP001501536">
    <property type="component" value="Unassembled WGS sequence"/>
</dbReference>
<dbReference type="Pfam" id="PF01179">
    <property type="entry name" value="Cu_amine_oxid"/>
    <property type="match status" value="1"/>
</dbReference>
<comment type="similarity">
    <text evidence="1">Belongs to the copper/topaquinone oxidase family.</text>
</comment>
<dbReference type="PANTHER" id="PTHR10638">
    <property type="entry name" value="COPPER AMINE OXIDASE"/>
    <property type="match status" value="1"/>
</dbReference>
<feature type="signal peptide" evidence="3">
    <location>
        <begin position="1"/>
        <end position="29"/>
    </location>
</feature>
<evidence type="ECO:0000313" key="5">
    <source>
        <dbReference type="EMBL" id="GAA3707341.1"/>
    </source>
</evidence>
<feature type="region of interest" description="Disordered" evidence="2">
    <location>
        <begin position="419"/>
        <end position="445"/>
    </location>
</feature>
<keyword evidence="1" id="KW-0479">Metal-binding</keyword>